<evidence type="ECO:0000256" key="2">
    <source>
        <dbReference type="ARBA" id="ARBA00023125"/>
    </source>
</evidence>
<dbReference type="AlphaFoldDB" id="A0A1Y6JZG1"/>
<gene>
    <name evidence="6" type="ORF">LZ3411_2296</name>
</gene>
<feature type="DNA-binding region" description="H-T-H motif" evidence="4">
    <location>
        <begin position="32"/>
        <end position="51"/>
    </location>
</feature>
<keyword evidence="1" id="KW-0805">Transcription regulation</keyword>
<dbReference type="Gene3D" id="1.10.357.10">
    <property type="entry name" value="Tetracycline Repressor, domain 2"/>
    <property type="match status" value="1"/>
</dbReference>
<dbReference type="EMBL" id="LT854705">
    <property type="protein sequence ID" value="SMS15346.1"/>
    <property type="molecule type" value="Genomic_DNA"/>
</dbReference>
<dbReference type="RefSeq" id="WP_087742610.1">
    <property type="nucleotide sequence ID" value="NZ_LT854705.1"/>
</dbReference>
<protein>
    <submittedName>
        <fullName evidence="6">Transcriptional regulator, TetR family</fullName>
    </submittedName>
</protein>
<dbReference type="PANTHER" id="PTHR30055">
    <property type="entry name" value="HTH-TYPE TRANSCRIPTIONAL REGULATOR RUTR"/>
    <property type="match status" value="1"/>
</dbReference>
<dbReference type="Pfam" id="PF00440">
    <property type="entry name" value="TetR_N"/>
    <property type="match status" value="1"/>
</dbReference>
<accession>A0A1Y6JZG1</accession>
<dbReference type="FunFam" id="1.10.10.60:FF:000141">
    <property type="entry name" value="TetR family transcriptional regulator"/>
    <property type="match status" value="1"/>
</dbReference>
<dbReference type="GO" id="GO:0045892">
    <property type="term" value="P:negative regulation of DNA-templated transcription"/>
    <property type="evidence" value="ECO:0007669"/>
    <property type="project" value="UniProtKB-ARBA"/>
</dbReference>
<evidence type="ECO:0000256" key="4">
    <source>
        <dbReference type="PROSITE-ProRule" id="PRU00335"/>
    </source>
</evidence>
<organism evidence="6 7">
    <name type="scientific">Levilactobacillus zymae</name>
    <dbReference type="NCBI Taxonomy" id="267363"/>
    <lineage>
        <taxon>Bacteria</taxon>
        <taxon>Bacillati</taxon>
        <taxon>Bacillota</taxon>
        <taxon>Bacilli</taxon>
        <taxon>Lactobacillales</taxon>
        <taxon>Lactobacillaceae</taxon>
        <taxon>Levilactobacillus</taxon>
    </lineage>
</organism>
<sequence>MATNQQRKQQQRQHILQTAQTLFMRDGFKATKVSAIAAAADVSQVTLYKYFDSKLNLGHQVVLAMVNDGYADSRAYATDPQLSYQEIVQKMVTLSTQMTDTMHPDFYRFVVRDMQGQLGNDETMQAYQAQKRNFWSVVIQRGREAGMIDPALTDDALMLYLDMFIQYISSPAGQKIVAGGEQDAHFKALTRQIDHLFFYGFIGVPPTETKEGLSHE</sequence>
<dbReference type="SUPFAM" id="SSF46689">
    <property type="entry name" value="Homeodomain-like"/>
    <property type="match status" value="1"/>
</dbReference>
<dbReference type="PANTHER" id="PTHR30055:SF222">
    <property type="entry name" value="REGULATORY PROTEIN"/>
    <property type="match status" value="1"/>
</dbReference>
<evidence type="ECO:0000259" key="5">
    <source>
        <dbReference type="PROSITE" id="PS50977"/>
    </source>
</evidence>
<dbReference type="InterPro" id="IPR001647">
    <property type="entry name" value="HTH_TetR"/>
</dbReference>
<evidence type="ECO:0000256" key="1">
    <source>
        <dbReference type="ARBA" id="ARBA00023015"/>
    </source>
</evidence>
<evidence type="ECO:0000256" key="3">
    <source>
        <dbReference type="ARBA" id="ARBA00023163"/>
    </source>
</evidence>
<keyword evidence="3" id="KW-0804">Transcription</keyword>
<dbReference type="GO" id="GO:0003677">
    <property type="term" value="F:DNA binding"/>
    <property type="evidence" value="ECO:0007669"/>
    <property type="project" value="UniProtKB-UniRule"/>
</dbReference>
<dbReference type="Gene3D" id="1.10.10.60">
    <property type="entry name" value="Homeodomain-like"/>
    <property type="match status" value="1"/>
</dbReference>
<reference evidence="7" key="1">
    <citation type="submission" date="2017-05" db="EMBL/GenBank/DDBJ databases">
        <authorList>
            <person name="Papadimitriou K."/>
        </authorList>
    </citation>
    <scope>NUCLEOTIDE SEQUENCE [LARGE SCALE GENOMIC DNA]</scope>
    <source>
        <strain evidence="7">ACA-DC 3411</strain>
    </source>
</reference>
<keyword evidence="2 4" id="KW-0238">DNA-binding</keyword>
<dbReference type="PRINTS" id="PR00455">
    <property type="entry name" value="HTHTETR"/>
</dbReference>
<evidence type="ECO:0000313" key="7">
    <source>
        <dbReference type="Proteomes" id="UP000195412"/>
    </source>
</evidence>
<name>A0A1Y6JZG1_9LACO</name>
<proteinExistence type="predicted"/>
<dbReference type="PROSITE" id="PS50977">
    <property type="entry name" value="HTH_TETR_2"/>
    <property type="match status" value="1"/>
</dbReference>
<dbReference type="KEGG" id="lzy:LZ3411_2296"/>
<evidence type="ECO:0000313" key="6">
    <source>
        <dbReference type="EMBL" id="SMS15346.1"/>
    </source>
</evidence>
<feature type="domain" description="HTH tetR-type" evidence="5">
    <location>
        <begin position="9"/>
        <end position="69"/>
    </location>
</feature>
<dbReference type="InterPro" id="IPR050109">
    <property type="entry name" value="HTH-type_TetR-like_transc_reg"/>
</dbReference>
<dbReference type="Proteomes" id="UP000195412">
    <property type="component" value="Chromosome I"/>
</dbReference>
<dbReference type="InterPro" id="IPR009057">
    <property type="entry name" value="Homeodomain-like_sf"/>
</dbReference>